<organism evidence="1 2">
    <name type="scientific">Glomus cerebriforme</name>
    <dbReference type="NCBI Taxonomy" id="658196"/>
    <lineage>
        <taxon>Eukaryota</taxon>
        <taxon>Fungi</taxon>
        <taxon>Fungi incertae sedis</taxon>
        <taxon>Mucoromycota</taxon>
        <taxon>Glomeromycotina</taxon>
        <taxon>Glomeromycetes</taxon>
        <taxon>Glomerales</taxon>
        <taxon>Glomeraceae</taxon>
        <taxon>Glomus</taxon>
    </lineage>
</organism>
<evidence type="ECO:0000313" key="1">
    <source>
        <dbReference type="EMBL" id="RIA83854.1"/>
    </source>
</evidence>
<protein>
    <submittedName>
        <fullName evidence="1">Uncharacterized protein</fullName>
    </submittedName>
</protein>
<name>A0A397SMM0_9GLOM</name>
<accession>A0A397SMM0</accession>
<dbReference type="Proteomes" id="UP000265703">
    <property type="component" value="Unassembled WGS sequence"/>
</dbReference>
<reference evidence="1 2" key="1">
    <citation type="submission" date="2018-06" db="EMBL/GenBank/DDBJ databases">
        <title>Comparative genomics reveals the genomic features of Rhizophagus irregularis, R. cerebriforme, R. diaphanum and Gigaspora rosea, and their symbiotic lifestyle signature.</title>
        <authorList>
            <person name="Morin E."/>
            <person name="San Clemente H."/>
            <person name="Chen E.C.H."/>
            <person name="De La Providencia I."/>
            <person name="Hainaut M."/>
            <person name="Kuo A."/>
            <person name="Kohler A."/>
            <person name="Murat C."/>
            <person name="Tang N."/>
            <person name="Roy S."/>
            <person name="Loubradou J."/>
            <person name="Henrissat B."/>
            <person name="Grigoriev I.V."/>
            <person name="Corradi N."/>
            <person name="Roux C."/>
            <person name="Martin F.M."/>
        </authorList>
    </citation>
    <scope>NUCLEOTIDE SEQUENCE [LARGE SCALE GENOMIC DNA]</scope>
    <source>
        <strain evidence="1 2">DAOM 227022</strain>
    </source>
</reference>
<dbReference type="EMBL" id="QKYT01000537">
    <property type="protein sequence ID" value="RIA83854.1"/>
    <property type="molecule type" value="Genomic_DNA"/>
</dbReference>
<evidence type="ECO:0000313" key="2">
    <source>
        <dbReference type="Proteomes" id="UP000265703"/>
    </source>
</evidence>
<proteinExistence type="predicted"/>
<dbReference type="OrthoDB" id="2332122at2759"/>
<dbReference type="AlphaFoldDB" id="A0A397SMM0"/>
<feature type="non-terminal residue" evidence="1">
    <location>
        <position position="1"/>
    </location>
</feature>
<keyword evidence="2" id="KW-1185">Reference proteome</keyword>
<gene>
    <name evidence="1" type="ORF">C1645_833142</name>
</gene>
<comment type="caution">
    <text evidence="1">The sequence shown here is derived from an EMBL/GenBank/DDBJ whole genome shotgun (WGS) entry which is preliminary data.</text>
</comment>
<dbReference type="STRING" id="658196.A0A397SMM0"/>
<sequence>NKKSNQCLEFLYSRIKSLEEKIEHDNVIDDRFIKLIVKEVVKTTFNLNIYPSKDELQEETEEYLKLHYQEFMIILLLAKQRSLCSFLSNKAKKVLFTHFGATVLPQINTNSTAEKITAWKANPKVTECYNNLFNREKNFTFTQILEKVFASEMPPFLHIAFVATTFTVLLDLKFKTISTNEDVMKN</sequence>